<feature type="region of interest" description="Disordered" evidence="1">
    <location>
        <begin position="362"/>
        <end position="427"/>
    </location>
</feature>
<feature type="compositionally biased region" description="Polar residues" evidence="1">
    <location>
        <begin position="362"/>
        <end position="373"/>
    </location>
</feature>
<sequence>MAWFGKDFNPYSPIGGDQLMVKDLKRLGFTQSLPSVSSPTQDSNPTCSADLHTDAGPSLDQRSGTNDETMQIDDSHENDHESTISFNPGPPPTDNWPPQPEVQSGENDHQVDTGGGIHNSSSFRRTESLSALLDDSRISPRSNLLLPGAAELRAKFLRKSQAEDIAKIRTSCRGVKLEVEQDQGNRLAFETFHALERFQADHTQPYQEEKSAGSERVDDFDDPAQRVPHQEESAGSEGTDDYNVPRNIQFDWSMLHFCKRFVSVSSPPTSMTAYESNTSPQVQITQGTSDAFWSGTGSTDDPDIHLTPYQTDMLPQSHMTTWTPTALYANTNHQVHPPPEISVSIADAQGYPQVIPEQTYCGDNTVSSMTPYDSSAIIPRGNESEPEQAQSLFSEGSGEPIYSSHPRTSSMQSSLPSASGPRINSHERSTAFDHLPDEQTQDSQYQGHGQPDQYQQYHPYQQSHQYQQPHQHYQPRPYPPYYTCNPYHTYYPDQSYLPDHQYSYNDQNQNVPNTFKSPSLLSPATRENNDDSTQRSMAVVFEKQRGVVC</sequence>
<protein>
    <submittedName>
        <fullName evidence="2">Uncharacterized protein</fullName>
    </submittedName>
</protein>
<evidence type="ECO:0000313" key="3">
    <source>
        <dbReference type="Proteomes" id="UP000193986"/>
    </source>
</evidence>
<feature type="compositionally biased region" description="Basic and acidic residues" evidence="1">
    <location>
        <begin position="73"/>
        <end position="82"/>
    </location>
</feature>
<keyword evidence="3" id="KW-1185">Reference proteome</keyword>
<evidence type="ECO:0000256" key="1">
    <source>
        <dbReference type="SAM" id="MobiDB-lite"/>
    </source>
</evidence>
<evidence type="ECO:0000313" key="2">
    <source>
        <dbReference type="EMBL" id="ORY34201.1"/>
    </source>
</evidence>
<proteinExistence type="predicted"/>
<dbReference type="EMBL" id="MCFC01000003">
    <property type="protein sequence ID" value="ORY34201.1"/>
    <property type="molecule type" value="Genomic_DNA"/>
</dbReference>
<dbReference type="InParanoid" id="A0A1Y2BHE0"/>
<feature type="compositionally biased region" description="Pro residues" evidence="1">
    <location>
        <begin position="88"/>
        <end position="100"/>
    </location>
</feature>
<dbReference type="AlphaFoldDB" id="A0A1Y2BHE0"/>
<feature type="compositionally biased region" description="Basic and acidic residues" evidence="1">
    <location>
        <begin position="207"/>
        <end position="217"/>
    </location>
</feature>
<feature type="region of interest" description="Disordered" evidence="1">
    <location>
        <begin position="32"/>
        <end position="123"/>
    </location>
</feature>
<name>A0A1Y2BHE0_9TREE</name>
<comment type="caution">
    <text evidence="2">The sequence shown here is derived from an EMBL/GenBank/DDBJ whole genome shotgun (WGS) entry which is preliminary data.</text>
</comment>
<reference evidence="2 3" key="1">
    <citation type="submission" date="2016-07" db="EMBL/GenBank/DDBJ databases">
        <title>Pervasive Adenine N6-methylation of Active Genes in Fungi.</title>
        <authorList>
            <consortium name="DOE Joint Genome Institute"/>
            <person name="Mondo S.J."/>
            <person name="Dannebaum R.O."/>
            <person name="Kuo R.C."/>
            <person name="Labutti K."/>
            <person name="Haridas S."/>
            <person name="Kuo A."/>
            <person name="Salamov A."/>
            <person name="Ahrendt S.R."/>
            <person name="Lipzen A."/>
            <person name="Sullivan W."/>
            <person name="Andreopoulos W.B."/>
            <person name="Clum A."/>
            <person name="Lindquist E."/>
            <person name="Daum C."/>
            <person name="Ramamoorthy G.K."/>
            <person name="Gryganskyi A."/>
            <person name="Culley D."/>
            <person name="Magnuson J.K."/>
            <person name="James T.Y."/>
            <person name="O'Malley M.A."/>
            <person name="Stajich J.E."/>
            <person name="Spatafora J.W."/>
            <person name="Visel A."/>
            <person name="Grigoriev I.V."/>
        </authorList>
    </citation>
    <scope>NUCLEOTIDE SEQUENCE [LARGE SCALE GENOMIC DNA]</scope>
    <source>
        <strain evidence="2 3">68-887.2</strain>
    </source>
</reference>
<feature type="compositionally biased region" description="Polar residues" evidence="1">
    <location>
        <begin position="509"/>
        <end position="526"/>
    </location>
</feature>
<feature type="region of interest" description="Disordered" evidence="1">
    <location>
        <begin position="199"/>
        <end position="242"/>
    </location>
</feature>
<organism evidence="2 3">
    <name type="scientific">Naematelia encephala</name>
    <dbReference type="NCBI Taxonomy" id="71784"/>
    <lineage>
        <taxon>Eukaryota</taxon>
        <taxon>Fungi</taxon>
        <taxon>Dikarya</taxon>
        <taxon>Basidiomycota</taxon>
        <taxon>Agaricomycotina</taxon>
        <taxon>Tremellomycetes</taxon>
        <taxon>Tremellales</taxon>
        <taxon>Naemateliaceae</taxon>
        <taxon>Naematelia</taxon>
    </lineage>
</organism>
<feature type="compositionally biased region" description="Polar residues" evidence="1">
    <location>
        <begin position="405"/>
        <end position="417"/>
    </location>
</feature>
<feature type="region of interest" description="Disordered" evidence="1">
    <location>
        <begin position="509"/>
        <end position="533"/>
    </location>
</feature>
<feature type="compositionally biased region" description="Polar residues" evidence="1">
    <location>
        <begin position="32"/>
        <end position="47"/>
    </location>
</feature>
<accession>A0A1Y2BHE0</accession>
<dbReference type="Proteomes" id="UP000193986">
    <property type="component" value="Unassembled WGS sequence"/>
</dbReference>
<gene>
    <name evidence="2" type="ORF">BCR39DRAFT_556596</name>
</gene>
<feature type="compositionally biased region" description="Polar residues" evidence="1">
    <location>
        <begin position="60"/>
        <end position="69"/>
    </location>
</feature>